<dbReference type="InParanoid" id="F6HI25"/>
<gene>
    <name evidence="1" type="ordered locus">VIT_04s0043g00680</name>
</gene>
<proteinExistence type="predicted"/>
<name>F6HI25_VITVI</name>
<dbReference type="Proteomes" id="UP000009183">
    <property type="component" value="Chromosome 4"/>
</dbReference>
<protein>
    <submittedName>
        <fullName evidence="1">Uncharacterized protein</fullName>
    </submittedName>
</protein>
<sequence>MGGCCSTLTKARALEEALQIQRFLSV</sequence>
<evidence type="ECO:0000313" key="1">
    <source>
        <dbReference type="EMBL" id="CCB51872.1"/>
    </source>
</evidence>
<dbReference type="HOGENOM" id="CLU_3417744_0_0_1"/>
<reference evidence="2" key="1">
    <citation type="journal article" date="2007" name="Nature">
        <title>The grapevine genome sequence suggests ancestral hexaploidization in major angiosperm phyla.</title>
        <authorList>
            <consortium name="The French-Italian Public Consortium for Grapevine Genome Characterization."/>
            <person name="Jaillon O."/>
            <person name="Aury J.-M."/>
            <person name="Noel B."/>
            <person name="Policriti A."/>
            <person name="Clepet C."/>
            <person name="Casagrande A."/>
            <person name="Choisne N."/>
            <person name="Aubourg S."/>
            <person name="Vitulo N."/>
            <person name="Jubin C."/>
            <person name="Vezzi A."/>
            <person name="Legeai F."/>
            <person name="Hugueney P."/>
            <person name="Dasilva C."/>
            <person name="Horner D."/>
            <person name="Mica E."/>
            <person name="Jublot D."/>
            <person name="Poulain J."/>
            <person name="Bruyere C."/>
            <person name="Billault A."/>
            <person name="Segurens B."/>
            <person name="Gouyvenoux M."/>
            <person name="Ugarte E."/>
            <person name="Cattonaro F."/>
            <person name="Anthouard V."/>
            <person name="Vico V."/>
            <person name="Del Fabbro C."/>
            <person name="Alaux M."/>
            <person name="Di Gaspero G."/>
            <person name="Dumas V."/>
            <person name="Felice N."/>
            <person name="Paillard S."/>
            <person name="Juman I."/>
            <person name="Moroldo M."/>
            <person name="Scalabrin S."/>
            <person name="Canaguier A."/>
            <person name="Le Clainche I."/>
            <person name="Malacrida G."/>
            <person name="Durand E."/>
            <person name="Pesole G."/>
            <person name="Laucou V."/>
            <person name="Chatelet P."/>
            <person name="Merdinoglu D."/>
            <person name="Delledonne M."/>
            <person name="Pezzotti M."/>
            <person name="Lecharny A."/>
            <person name="Scarpelli C."/>
            <person name="Artiguenave F."/>
            <person name="Pe M.E."/>
            <person name="Valle G."/>
            <person name="Morgante M."/>
            <person name="Caboche M."/>
            <person name="Adam-Blondon A.-F."/>
            <person name="Weissenbach J."/>
            <person name="Quetier F."/>
            <person name="Wincker P."/>
        </authorList>
    </citation>
    <scope>NUCLEOTIDE SEQUENCE [LARGE SCALE GENOMIC DNA]</scope>
    <source>
        <strain evidence="2">cv. Pinot noir / PN40024</strain>
    </source>
</reference>
<keyword evidence="2" id="KW-1185">Reference proteome</keyword>
<dbReference type="AlphaFoldDB" id="F6HI25"/>
<dbReference type="EMBL" id="FN595763">
    <property type="protein sequence ID" value="CCB51872.1"/>
    <property type="molecule type" value="Genomic_DNA"/>
</dbReference>
<organism evidence="1 2">
    <name type="scientific">Vitis vinifera</name>
    <name type="common">Grape</name>
    <dbReference type="NCBI Taxonomy" id="29760"/>
    <lineage>
        <taxon>Eukaryota</taxon>
        <taxon>Viridiplantae</taxon>
        <taxon>Streptophyta</taxon>
        <taxon>Embryophyta</taxon>
        <taxon>Tracheophyta</taxon>
        <taxon>Spermatophyta</taxon>
        <taxon>Magnoliopsida</taxon>
        <taxon>eudicotyledons</taxon>
        <taxon>Gunneridae</taxon>
        <taxon>Pentapetalae</taxon>
        <taxon>rosids</taxon>
        <taxon>Vitales</taxon>
        <taxon>Vitaceae</taxon>
        <taxon>Viteae</taxon>
        <taxon>Vitis</taxon>
    </lineage>
</organism>
<evidence type="ECO:0000313" key="2">
    <source>
        <dbReference type="Proteomes" id="UP000009183"/>
    </source>
</evidence>
<dbReference type="PaxDb" id="29760-VIT_04s0043g00680.t01"/>
<accession>F6HI25</accession>